<keyword evidence="1" id="KW-1133">Transmembrane helix</keyword>
<protein>
    <submittedName>
        <fullName evidence="2">Uncharacterized protein</fullName>
    </submittedName>
</protein>
<sequence length="231" mass="27546">MGDTIKFKKTPIIFIIILLLLCIYLGLRLFFHIAFSPVNSKIDVTTKQQDHFVLRECNSSFLQRNYYYEIFEKINDREIPVINGHFTSTDEEFNGNDIFNNFTEYKYNGKIVRVYTDKYNFRMIFKIQSYPNYIYGSRREILELYRNNNLPDYYNYLVPMYVEHLKSSDKKQVKLAIASLIVFDSSKSFNSIIENIKKIDNKEIENSVLVYIKNYPKSEKTKYELIGKLLN</sequence>
<dbReference type="Proteomes" id="UP000813637">
    <property type="component" value="Unassembled WGS sequence"/>
</dbReference>
<dbReference type="RefSeq" id="WP_198091446.1">
    <property type="nucleotide sequence ID" value="NZ_JAAMYB010000008.1"/>
</dbReference>
<evidence type="ECO:0000313" key="2">
    <source>
        <dbReference type="EMBL" id="MCD3195236.1"/>
    </source>
</evidence>
<proteinExistence type="predicted"/>
<comment type="caution">
    <text evidence="2">The sequence shown here is derived from an EMBL/GenBank/DDBJ whole genome shotgun (WGS) entry which is preliminary data.</text>
</comment>
<reference evidence="2" key="1">
    <citation type="submission" date="2020-02" db="EMBL/GenBank/DDBJ databases">
        <authorList>
            <person name="Fillo S."/>
            <person name="Giordani F."/>
            <person name="Tonon E."/>
            <person name="Drigo I."/>
            <person name="Anselmo A."/>
            <person name="Fortunato A."/>
            <person name="Bano L."/>
            <person name="Lista F."/>
        </authorList>
    </citation>
    <scope>NUCLEOTIDE SEQUENCE</scope>
    <source>
        <strain evidence="2">IZSVe-TV_9877_3_12</strain>
    </source>
</reference>
<reference evidence="2" key="2">
    <citation type="journal article" date="2021" name="Microorganisms">
        <title>Extensive Genome Exploration of Clostridium botulinum Group III Field Strains.</title>
        <authorList>
            <person name="Fillo S."/>
            <person name="Giordani F."/>
            <person name="Tonon E."/>
            <person name="Drigo I."/>
            <person name="Anselmo A."/>
            <person name="Fortunato A."/>
            <person name="Lista F."/>
            <person name="Bano L."/>
        </authorList>
    </citation>
    <scope>NUCLEOTIDE SEQUENCE</scope>
    <source>
        <strain evidence="2">IZSVe-TV_9877_3_12</strain>
    </source>
</reference>
<gene>
    <name evidence="2" type="ORF">G8S53_08060</name>
</gene>
<dbReference type="EMBL" id="JAAMYB010000008">
    <property type="protein sequence ID" value="MCD3195236.1"/>
    <property type="molecule type" value="Genomic_DNA"/>
</dbReference>
<accession>A0A9Q3YZL5</accession>
<keyword evidence="1" id="KW-0812">Transmembrane</keyword>
<feature type="transmembrane region" description="Helical" evidence="1">
    <location>
        <begin position="12"/>
        <end position="31"/>
    </location>
</feature>
<evidence type="ECO:0000313" key="3">
    <source>
        <dbReference type="Proteomes" id="UP000813637"/>
    </source>
</evidence>
<dbReference type="AlphaFoldDB" id="A0A9Q3YZL5"/>
<name>A0A9Q3YZL5_CLOBO</name>
<keyword evidence="1" id="KW-0472">Membrane</keyword>
<evidence type="ECO:0000256" key="1">
    <source>
        <dbReference type="SAM" id="Phobius"/>
    </source>
</evidence>
<organism evidence="2 3">
    <name type="scientific">Clostridium botulinum C</name>
    <dbReference type="NCBI Taxonomy" id="36828"/>
    <lineage>
        <taxon>Bacteria</taxon>
        <taxon>Bacillati</taxon>
        <taxon>Bacillota</taxon>
        <taxon>Clostridia</taxon>
        <taxon>Eubacteriales</taxon>
        <taxon>Clostridiaceae</taxon>
        <taxon>Clostridium</taxon>
    </lineage>
</organism>